<organism evidence="2 3">
    <name type="scientific">Rotaria magnacalcarata</name>
    <dbReference type="NCBI Taxonomy" id="392030"/>
    <lineage>
        <taxon>Eukaryota</taxon>
        <taxon>Metazoa</taxon>
        <taxon>Spiralia</taxon>
        <taxon>Gnathifera</taxon>
        <taxon>Rotifera</taxon>
        <taxon>Eurotatoria</taxon>
        <taxon>Bdelloidea</taxon>
        <taxon>Philodinida</taxon>
        <taxon>Philodinidae</taxon>
        <taxon>Rotaria</taxon>
    </lineage>
</organism>
<gene>
    <name evidence="2" type="ORF">OVN521_LOCUS27771</name>
    <name evidence="1" type="ORF">WKI299_LOCUS22766</name>
</gene>
<evidence type="ECO:0000313" key="2">
    <source>
        <dbReference type="EMBL" id="CAF4227176.1"/>
    </source>
</evidence>
<evidence type="ECO:0000313" key="1">
    <source>
        <dbReference type="EMBL" id="CAF2113647.1"/>
    </source>
</evidence>
<accession>A0A820D594</accession>
<dbReference type="Proteomes" id="UP000663866">
    <property type="component" value="Unassembled WGS sequence"/>
</dbReference>
<dbReference type="AlphaFoldDB" id="A0A820D594"/>
<sequence length="336" mass="38093">MLILIVSAMAAENVGKKLVCQQTDNSLDAPRGYCNLLNDDCSCTDDCVDTLSKSDCICTTSDLLYAQQSWLANCSAWTQDEWAKYIRVARPKSGFVSVAPSNFKGGKKLVFSAYERGIAWPTTRALGSEVLFIHGPHCLHMVKKFNDIVKSGKTLDNNYDRSHADHCRRLARRVLAYYTTTEKEYRVQPESLCHDIRVEYNGDNLLPKSGDSDQSRRLGYGIRYGISYGKRSLNSNKTQYRPQAIYKALYARAQKEENTTQPSQQTIFDLISGHNLGNLLVKEWLQLPMTSREKILIQEWESDYVVRMAAFGIYCITGKGEKAPIDKIQNLLLMKQ</sequence>
<reference evidence="2" key="1">
    <citation type="submission" date="2021-02" db="EMBL/GenBank/DDBJ databases">
        <authorList>
            <person name="Nowell W R."/>
        </authorList>
    </citation>
    <scope>NUCLEOTIDE SEQUENCE</scope>
</reference>
<dbReference type="EMBL" id="CAJOBG010007809">
    <property type="protein sequence ID" value="CAF4227176.1"/>
    <property type="molecule type" value="Genomic_DNA"/>
</dbReference>
<protein>
    <submittedName>
        <fullName evidence="2">Uncharacterized protein</fullName>
    </submittedName>
</protein>
<keyword evidence="3" id="KW-1185">Reference proteome</keyword>
<comment type="caution">
    <text evidence="2">The sequence shown here is derived from an EMBL/GenBank/DDBJ whole genome shotgun (WGS) entry which is preliminary data.</text>
</comment>
<proteinExistence type="predicted"/>
<dbReference type="EMBL" id="CAJNRF010009784">
    <property type="protein sequence ID" value="CAF2113647.1"/>
    <property type="molecule type" value="Genomic_DNA"/>
</dbReference>
<evidence type="ECO:0000313" key="3">
    <source>
        <dbReference type="Proteomes" id="UP000663866"/>
    </source>
</evidence>
<dbReference type="Proteomes" id="UP000663856">
    <property type="component" value="Unassembled WGS sequence"/>
</dbReference>
<name>A0A820D594_9BILA</name>